<proteinExistence type="predicted"/>
<name>S4PGE4_9NEOP</name>
<evidence type="ECO:0000256" key="1">
    <source>
        <dbReference type="SAM" id="MobiDB-lite"/>
    </source>
</evidence>
<feature type="region of interest" description="Disordered" evidence="1">
    <location>
        <begin position="1"/>
        <end position="88"/>
    </location>
</feature>
<reference evidence="2" key="2">
    <citation type="submission" date="2013-05" db="EMBL/GenBank/DDBJ databases">
        <authorList>
            <person name="Carter J.-M."/>
            <person name="Baker S.C."/>
            <person name="Pink R."/>
            <person name="Carter D.R.F."/>
            <person name="Collins A."/>
            <person name="Tomlin J."/>
            <person name="Gibbs M."/>
            <person name="Breuker C.J."/>
        </authorList>
    </citation>
    <scope>NUCLEOTIDE SEQUENCE</scope>
    <source>
        <tissue evidence="2">Ovary</tissue>
    </source>
</reference>
<accession>S4PGE4</accession>
<feature type="non-terminal residue" evidence="2">
    <location>
        <position position="88"/>
    </location>
</feature>
<feature type="compositionally biased region" description="Basic and acidic residues" evidence="1">
    <location>
        <begin position="51"/>
        <end position="68"/>
    </location>
</feature>
<reference evidence="2" key="1">
    <citation type="journal article" date="2013" name="BMC Genomics">
        <title>Unscrambling butterfly oogenesis.</title>
        <authorList>
            <person name="Carter J.M."/>
            <person name="Baker S.C."/>
            <person name="Pink R."/>
            <person name="Carter D.R."/>
            <person name="Collins A."/>
            <person name="Tomlin J."/>
            <person name="Gibbs M."/>
            <person name="Breuker C.J."/>
        </authorList>
    </citation>
    <scope>NUCLEOTIDE SEQUENCE</scope>
    <source>
        <tissue evidence="2">Ovary</tissue>
    </source>
</reference>
<feature type="compositionally biased region" description="Polar residues" evidence="1">
    <location>
        <begin position="70"/>
        <end position="80"/>
    </location>
</feature>
<evidence type="ECO:0000313" key="2">
    <source>
        <dbReference type="EMBL" id="JAA90004.1"/>
    </source>
</evidence>
<dbReference type="AlphaFoldDB" id="S4PGE4"/>
<protein>
    <submittedName>
        <fullName evidence="2">Uncharacterized protein</fullName>
    </submittedName>
</protein>
<dbReference type="EMBL" id="GAIX01002556">
    <property type="protein sequence ID" value="JAA90004.1"/>
    <property type="molecule type" value="Transcribed_RNA"/>
</dbReference>
<sequence length="88" mass="10429">GIGGWRSENPRHFRPRIGGNPHFRPPKSYGILETPRFPPPFDGSRSMRFNNRSDKSDRTPSVHSDRYRFRSNQNVYQRPHQQGERRLP</sequence>
<organism evidence="2">
    <name type="scientific">Pararge aegeria</name>
    <name type="common">speckled wood butterfly</name>
    <dbReference type="NCBI Taxonomy" id="116150"/>
    <lineage>
        <taxon>Eukaryota</taxon>
        <taxon>Metazoa</taxon>
        <taxon>Ecdysozoa</taxon>
        <taxon>Arthropoda</taxon>
        <taxon>Hexapoda</taxon>
        <taxon>Insecta</taxon>
        <taxon>Pterygota</taxon>
        <taxon>Neoptera</taxon>
        <taxon>Endopterygota</taxon>
        <taxon>Lepidoptera</taxon>
        <taxon>Glossata</taxon>
        <taxon>Ditrysia</taxon>
        <taxon>Papilionoidea</taxon>
        <taxon>Nymphalidae</taxon>
        <taxon>Satyrinae</taxon>
        <taxon>Satyrini</taxon>
        <taxon>Parargina</taxon>
        <taxon>Pararge</taxon>
    </lineage>
</organism>
<feature type="non-terminal residue" evidence="2">
    <location>
        <position position="1"/>
    </location>
</feature>